<evidence type="ECO:0000313" key="1">
    <source>
        <dbReference type="EMBL" id="QIO06642.1"/>
    </source>
</evidence>
<dbReference type="Pfam" id="PF13671">
    <property type="entry name" value="AAA_33"/>
    <property type="match status" value="1"/>
</dbReference>
<dbReference type="Gene3D" id="3.40.50.300">
    <property type="entry name" value="P-loop containing nucleotide triphosphate hydrolases"/>
    <property type="match status" value="1"/>
</dbReference>
<gene>
    <name evidence="1" type="ORF">G8E00_12120</name>
</gene>
<dbReference type="AlphaFoldDB" id="A0A6G8RXH2"/>
<accession>A0A6G8RXH2</accession>
<dbReference type="SUPFAM" id="SSF52540">
    <property type="entry name" value="P-loop containing nucleoside triphosphate hydrolases"/>
    <property type="match status" value="1"/>
</dbReference>
<keyword evidence="2" id="KW-1185">Reference proteome</keyword>
<proteinExistence type="predicted"/>
<dbReference type="EMBL" id="CP049801">
    <property type="protein sequence ID" value="QIO06642.1"/>
    <property type="molecule type" value="Genomic_DNA"/>
</dbReference>
<dbReference type="InterPro" id="IPR027417">
    <property type="entry name" value="P-loop_NTPase"/>
</dbReference>
<protein>
    <submittedName>
        <fullName evidence="1">ATP-binding protein</fullName>
    </submittedName>
</protein>
<dbReference type="KEGG" id="asha:G8E00_12120"/>
<dbReference type="GO" id="GO:0005524">
    <property type="term" value="F:ATP binding"/>
    <property type="evidence" value="ECO:0007669"/>
    <property type="project" value="UniProtKB-KW"/>
</dbReference>
<name>A0A6G8RXH2_9GAMM</name>
<organism evidence="1 2">
    <name type="scientific">Acinetobacter shaoyimingii</name>
    <dbReference type="NCBI Taxonomy" id="2715164"/>
    <lineage>
        <taxon>Bacteria</taxon>
        <taxon>Pseudomonadati</taxon>
        <taxon>Pseudomonadota</taxon>
        <taxon>Gammaproteobacteria</taxon>
        <taxon>Moraxellales</taxon>
        <taxon>Moraxellaceae</taxon>
        <taxon>Acinetobacter</taxon>
    </lineage>
</organism>
<dbReference type="RefSeq" id="WP_166224950.1">
    <property type="nucleotide sequence ID" value="NZ_CP049801.1"/>
</dbReference>
<dbReference type="Proteomes" id="UP000502297">
    <property type="component" value="Chromosome"/>
</dbReference>
<keyword evidence="1" id="KW-0067">ATP-binding</keyword>
<reference evidence="1 2" key="1">
    <citation type="submission" date="2020-03" db="EMBL/GenBank/DDBJ databases">
        <authorList>
            <person name="Zhu W."/>
        </authorList>
    </citation>
    <scope>NUCLEOTIDE SEQUENCE [LARGE SCALE GENOMIC DNA]</scope>
    <source>
        <strain evidence="1 2">323-1</strain>
    </source>
</reference>
<evidence type="ECO:0000313" key="2">
    <source>
        <dbReference type="Proteomes" id="UP000502297"/>
    </source>
</evidence>
<sequence length="153" mass="17437">MHINPDHYLETEHGRVFTDEGNQLAWERCFADLEEELDGNANIQRVYLLIGAQASGKSTWAKEKNNSEPDNIIFDAILVKKQERKSIINLIHNKKIAIIAIVFHTSLALCLKRNETRALDTRVDESALRNVFNAIEMPSLDEGFREIIVYDAG</sequence>
<keyword evidence="1" id="KW-0547">Nucleotide-binding</keyword>